<dbReference type="Pfam" id="PF00570">
    <property type="entry name" value="HRDC"/>
    <property type="match status" value="1"/>
</dbReference>
<keyword evidence="1 6" id="KW-0963">Cytoplasm</keyword>
<dbReference type="GO" id="GO:0033890">
    <property type="term" value="F:ribonuclease D activity"/>
    <property type="evidence" value="ECO:0007669"/>
    <property type="project" value="UniProtKB-UniRule"/>
</dbReference>
<dbReference type="SMART" id="SM00341">
    <property type="entry name" value="HRDC"/>
    <property type="match status" value="1"/>
</dbReference>
<organism evidence="8 9">
    <name type="scientific">Candidatus Macondimonas diazotrophica</name>
    <dbReference type="NCBI Taxonomy" id="2305248"/>
    <lineage>
        <taxon>Bacteria</taxon>
        <taxon>Pseudomonadati</taxon>
        <taxon>Pseudomonadota</taxon>
        <taxon>Gammaproteobacteria</taxon>
        <taxon>Chromatiales</taxon>
        <taxon>Ectothiorhodospiraceae</taxon>
        <taxon>Candidatus Macondimonas</taxon>
    </lineage>
</organism>
<dbReference type="PANTHER" id="PTHR47649:SF1">
    <property type="entry name" value="RIBONUCLEASE D"/>
    <property type="match status" value="1"/>
</dbReference>
<name>A0A4Z0FF19_9GAMM</name>
<dbReference type="InterPro" id="IPR012337">
    <property type="entry name" value="RNaseH-like_sf"/>
</dbReference>
<dbReference type="GO" id="GO:0003676">
    <property type="term" value="F:nucleic acid binding"/>
    <property type="evidence" value="ECO:0007669"/>
    <property type="project" value="InterPro"/>
</dbReference>
<evidence type="ECO:0000256" key="2">
    <source>
        <dbReference type="ARBA" id="ARBA00022694"/>
    </source>
</evidence>
<sequence length="398" mass="44216">MPSRPWHHSKAPLGSCTIEPMPDFILIDQPSALEDLIADWTGQPWLGLDTEFVRERTYHARLCLIQLASPKGLALIDPIALGDWRMLFALLDAPETVKILHAAGQDLELFHDARPDRLPAPLFDTQIAAGLLGHPPQTGYAALAQQLLDISLPKLHARSDWSRRPLGQSELAYAADDVRHLAALHDQLSQSLSDKNRLHWAQADHAALSDPARYRIEPERAWLRIGAGRMLAPPEQGVLRALAAWREREAQARDLPRQWLLKDEVLLRWAEQKPDSVAELTASTAIGAKMIERHAEAWITAIREGAAQPPQAVPPPYPLLPEQERTIKRLGRIVQARASELGVDRAVLAPRREIEALVLGARDGQVLRGWRCEVIGTDLLAALEDEPAGEPHRAQPAN</sequence>
<keyword evidence="9" id="KW-1185">Reference proteome</keyword>
<evidence type="ECO:0000259" key="7">
    <source>
        <dbReference type="PROSITE" id="PS50967"/>
    </source>
</evidence>
<dbReference type="OrthoDB" id="9800549at2"/>
<dbReference type="HAMAP" id="MF_01899">
    <property type="entry name" value="RNase_D"/>
    <property type="match status" value="1"/>
</dbReference>
<dbReference type="CDD" id="cd06142">
    <property type="entry name" value="RNaseD_exo"/>
    <property type="match status" value="1"/>
</dbReference>
<evidence type="ECO:0000313" key="9">
    <source>
        <dbReference type="Proteomes" id="UP000297890"/>
    </source>
</evidence>
<keyword evidence="4 6" id="KW-0378">Hydrolase</keyword>
<dbReference type="PROSITE" id="PS50967">
    <property type="entry name" value="HRDC"/>
    <property type="match status" value="1"/>
</dbReference>
<reference evidence="8 9" key="1">
    <citation type="journal article" date="2019" name="ISME J.">
        <title>Candidatus Macondimonas diazotrophica, a novel gammaproteobacterial genus dominating crude-oil-contaminated coastal sediments.</title>
        <authorList>
            <person name="Karthikeyan S."/>
            <person name="Konstantinidis K."/>
        </authorList>
    </citation>
    <scope>NUCLEOTIDE SEQUENCE [LARGE SCALE GENOMIC DNA]</scope>
    <source>
        <strain evidence="8 9">KTK01</strain>
    </source>
</reference>
<protein>
    <recommendedName>
        <fullName evidence="6">Ribonuclease D</fullName>
        <shortName evidence="6">RNase D</shortName>
        <ecNumber evidence="6">3.1.13.5</ecNumber>
    </recommendedName>
</protein>
<dbReference type="Gene3D" id="3.30.420.10">
    <property type="entry name" value="Ribonuclease H-like superfamily/Ribonuclease H"/>
    <property type="match status" value="1"/>
</dbReference>
<evidence type="ECO:0000256" key="4">
    <source>
        <dbReference type="ARBA" id="ARBA00022801"/>
    </source>
</evidence>
<dbReference type="InterPro" id="IPR044876">
    <property type="entry name" value="HRDC_dom_sf"/>
</dbReference>
<dbReference type="InterPro" id="IPR002121">
    <property type="entry name" value="HRDC_dom"/>
</dbReference>
<evidence type="ECO:0000256" key="1">
    <source>
        <dbReference type="ARBA" id="ARBA00022490"/>
    </source>
</evidence>
<gene>
    <name evidence="6 8" type="primary">rnd</name>
    <name evidence="8" type="ORF">E4680_00455</name>
</gene>
<comment type="cofactor">
    <cofactor evidence="6">
        <name>a divalent metal cation</name>
        <dbReference type="ChEBI" id="CHEBI:60240"/>
    </cofactor>
</comment>
<comment type="caution">
    <text evidence="8">The sequence shown here is derived from an EMBL/GenBank/DDBJ whole genome shotgun (WGS) entry which is preliminary data.</text>
</comment>
<evidence type="ECO:0000256" key="5">
    <source>
        <dbReference type="ARBA" id="ARBA00022839"/>
    </source>
</evidence>
<dbReference type="EC" id="3.1.13.5" evidence="6"/>
<keyword evidence="3 6" id="KW-0540">Nuclease</keyword>
<dbReference type="SMART" id="SM00474">
    <property type="entry name" value="35EXOc"/>
    <property type="match status" value="1"/>
</dbReference>
<dbReference type="Gene3D" id="1.10.150.80">
    <property type="entry name" value="HRDC domain"/>
    <property type="match status" value="1"/>
</dbReference>
<comment type="catalytic activity">
    <reaction evidence="6">
        <text>Exonucleolytic cleavage that removes extra residues from the 3'-terminus of tRNA to produce 5'-mononucleotides.</text>
        <dbReference type="EC" id="3.1.13.5"/>
    </reaction>
</comment>
<evidence type="ECO:0000256" key="6">
    <source>
        <dbReference type="HAMAP-Rule" id="MF_01899"/>
    </source>
</evidence>
<dbReference type="PANTHER" id="PTHR47649">
    <property type="entry name" value="RIBONUCLEASE D"/>
    <property type="match status" value="1"/>
</dbReference>
<evidence type="ECO:0000313" key="8">
    <source>
        <dbReference type="EMBL" id="TFZ84051.1"/>
    </source>
</evidence>
<dbReference type="InterPro" id="IPR010997">
    <property type="entry name" value="HRDC-like_sf"/>
</dbReference>
<dbReference type="GO" id="GO:0005737">
    <property type="term" value="C:cytoplasm"/>
    <property type="evidence" value="ECO:0007669"/>
    <property type="project" value="UniProtKB-SubCell"/>
</dbReference>
<comment type="subcellular location">
    <subcellularLocation>
        <location evidence="6">Cytoplasm</location>
    </subcellularLocation>
</comment>
<dbReference type="InterPro" id="IPR002562">
    <property type="entry name" value="3'-5'_exonuclease_dom"/>
</dbReference>
<keyword evidence="5 6" id="KW-0269">Exonuclease</keyword>
<dbReference type="NCBIfam" id="TIGR01388">
    <property type="entry name" value="rnd"/>
    <property type="match status" value="1"/>
</dbReference>
<dbReference type="AlphaFoldDB" id="A0A4Z0FF19"/>
<keyword evidence="2 6" id="KW-0819">tRNA processing</keyword>
<dbReference type="GO" id="GO:0000166">
    <property type="term" value="F:nucleotide binding"/>
    <property type="evidence" value="ECO:0007669"/>
    <property type="project" value="InterPro"/>
</dbReference>
<dbReference type="GO" id="GO:0008408">
    <property type="term" value="F:3'-5' exonuclease activity"/>
    <property type="evidence" value="ECO:0007669"/>
    <property type="project" value="InterPro"/>
</dbReference>
<dbReference type="Proteomes" id="UP000297890">
    <property type="component" value="Unassembled WGS sequence"/>
</dbReference>
<dbReference type="GO" id="GO:0042780">
    <property type="term" value="P:tRNA 3'-end processing"/>
    <property type="evidence" value="ECO:0007669"/>
    <property type="project" value="UniProtKB-UniRule"/>
</dbReference>
<dbReference type="InterPro" id="IPR036397">
    <property type="entry name" value="RNaseH_sf"/>
</dbReference>
<dbReference type="Pfam" id="PF01612">
    <property type="entry name" value="DNA_pol_A_exo1"/>
    <property type="match status" value="1"/>
</dbReference>
<dbReference type="SUPFAM" id="SSF53098">
    <property type="entry name" value="Ribonuclease H-like"/>
    <property type="match status" value="1"/>
</dbReference>
<dbReference type="InterPro" id="IPR051086">
    <property type="entry name" value="RNase_D-like"/>
</dbReference>
<dbReference type="EMBL" id="SRIO01000001">
    <property type="protein sequence ID" value="TFZ84051.1"/>
    <property type="molecule type" value="Genomic_DNA"/>
</dbReference>
<feature type="domain" description="HRDC" evidence="7">
    <location>
        <begin position="232"/>
        <end position="312"/>
    </location>
</feature>
<proteinExistence type="inferred from homology"/>
<evidence type="ECO:0000256" key="3">
    <source>
        <dbReference type="ARBA" id="ARBA00022722"/>
    </source>
</evidence>
<comment type="similarity">
    <text evidence="6">Belongs to the RNase D family.</text>
</comment>
<dbReference type="SUPFAM" id="SSF47819">
    <property type="entry name" value="HRDC-like"/>
    <property type="match status" value="2"/>
</dbReference>
<accession>A0A4Z0FF19</accession>
<dbReference type="InterPro" id="IPR006292">
    <property type="entry name" value="RNase_D"/>
</dbReference>
<comment type="function">
    <text evidence="6">Exonuclease involved in the 3' processing of various precursor tRNAs. Initiates hydrolysis at the 3'-terminus of an RNA molecule and releases 5'-mononucleotides.</text>
</comment>